<dbReference type="InterPro" id="IPR050309">
    <property type="entry name" value="Type-B_Carboxylest/Lipase"/>
</dbReference>
<dbReference type="Pfam" id="PF00135">
    <property type="entry name" value="COesterase"/>
    <property type="match status" value="1"/>
</dbReference>
<protein>
    <recommendedName>
        <fullName evidence="3">Carboxylic ester hydrolase</fullName>
        <ecNumber evidence="3">3.1.1.-</ecNumber>
    </recommendedName>
</protein>
<evidence type="ECO:0000256" key="2">
    <source>
        <dbReference type="ARBA" id="ARBA00022801"/>
    </source>
</evidence>
<dbReference type="PROSITE" id="PS00941">
    <property type="entry name" value="CARBOXYLESTERASE_B_2"/>
    <property type="match status" value="1"/>
</dbReference>
<keyword evidence="7" id="KW-1185">Reference proteome</keyword>
<dbReference type="PROSITE" id="PS00122">
    <property type="entry name" value="CARBOXYLESTERASE_B_1"/>
    <property type="match status" value="1"/>
</dbReference>
<organism evidence="6 7">
    <name type="scientific">Sporothrix bragantina</name>
    <dbReference type="NCBI Taxonomy" id="671064"/>
    <lineage>
        <taxon>Eukaryota</taxon>
        <taxon>Fungi</taxon>
        <taxon>Dikarya</taxon>
        <taxon>Ascomycota</taxon>
        <taxon>Pezizomycotina</taxon>
        <taxon>Sordariomycetes</taxon>
        <taxon>Sordariomycetidae</taxon>
        <taxon>Ophiostomatales</taxon>
        <taxon>Ophiostomataceae</taxon>
        <taxon>Sporothrix</taxon>
    </lineage>
</organism>
<dbReference type="EMBL" id="CAWUHC010000085">
    <property type="protein sequence ID" value="CAK7230159.1"/>
    <property type="molecule type" value="Genomic_DNA"/>
</dbReference>
<dbReference type="InterPro" id="IPR019826">
    <property type="entry name" value="Carboxylesterase_B_AS"/>
</dbReference>
<sequence length="585" mass="63040">MSLIVLATLVAKVYAATSPLTVSLGYAAYTGVHNASTGLDIWKGIRYAQPPVGQLRWQVPRPIPRDTNASSTSIAADSFGPACPQSLPNVPGASSLFLPGNEDCLFLNVYAPGAGNLSTSNNTTGRPVLVWLHGGGYGEGDATQDLSAFLMATRQKTPIVAVSVQYRLGAFGFLASNEVRDRGQLNAGLLDQRAAFQWVQQHIDKFGGDPSRVTLAGESAGAGSVLLHSVAADNNSQTLFNQIWTASSWIPTQPRFDSQVVEQHYADFVTAAGCANSTFSSSFDCLVTQNTTVLQWASNWVSTNAPTPYGNWAFLPVTDDDMLRGPPSLLLREKIHGVNALIGNNADEGVLLVPATIHTETDLRTWLYGYFGALSDEDFNSIMAMYPFSNVSSIPHETDGRHAPTANDVSSAAVGQQQRAYNIYAEASVVCPSYWLGDAFSRENRTAYHYQYSVPFAAHGADLTAYWGPPTPNQGPNFVQAFREIIATFVTTGKPSIVSTAGNMTDTLADWPQWRSHDGGHAMVNLNQTRGTPYTARSSTGVGTVVQYAGPGQQNCFTIEDADSWEDGRGARCAFWQKLGQKVPE</sequence>
<evidence type="ECO:0000313" key="6">
    <source>
        <dbReference type="EMBL" id="CAK7230159.1"/>
    </source>
</evidence>
<dbReference type="PANTHER" id="PTHR11559">
    <property type="entry name" value="CARBOXYLESTERASE"/>
    <property type="match status" value="1"/>
</dbReference>
<accession>A0ABP0CG29</accession>
<feature type="signal peptide" evidence="4">
    <location>
        <begin position="1"/>
        <end position="15"/>
    </location>
</feature>
<keyword evidence="4" id="KW-0732">Signal</keyword>
<evidence type="ECO:0000313" key="7">
    <source>
        <dbReference type="Proteomes" id="UP001642406"/>
    </source>
</evidence>
<feature type="domain" description="Carboxylesterase type B" evidence="5">
    <location>
        <begin position="36"/>
        <end position="529"/>
    </location>
</feature>
<evidence type="ECO:0000259" key="5">
    <source>
        <dbReference type="Pfam" id="PF00135"/>
    </source>
</evidence>
<name>A0ABP0CG29_9PEZI</name>
<feature type="chain" id="PRO_5045594972" description="Carboxylic ester hydrolase" evidence="4">
    <location>
        <begin position="16"/>
        <end position="585"/>
    </location>
</feature>
<dbReference type="EC" id="3.1.1.-" evidence="3"/>
<dbReference type="SUPFAM" id="SSF53474">
    <property type="entry name" value="alpha/beta-Hydrolases"/>
    <property type="match status" value="1"/>
</dbReference>
<gene>
    <name evidence="6" type="ORF">SBRCBS47491_007491</name>
</gene>
<dbReference type="InterPro" id="IPR029058">
    <property type="entry name" value="AB_hydrolase_fold"/>
</dbReference>
<proteinExistence type="inferred from homology"/>
<keyword evidence="2 3" id="KW-0378">Hydrolase</keyword>
<dbReference type="Proteomes" id="UP001642406">
    <property type="component" value="Unassembled WGS sequence"/>
</dbReference>
<evidence type="ECO:0000256" key="3">
    <source>
        <dbReference type="RuleBase" id="RU361235"/>
    </source>
</evidence>
<evidence type="ECO:0000256" key="4">
    <source>
        <dbReference type="SAM" id="SignalP"/>
    </source>
</evidence>
<dbReference type="InterPro" id="IPR002018">
    <property type="entry name" value="CarbesteraseB"/>
</dbReference>
<reference evidence="6 7" key="1">
    <citation type="submission" date="2024-01" db="EMBL/GenBank/DDBJ databases">
        <authorList>
            <person name="Allen C."/>
            <person name="Tagirdzhanova G."/>
        </authorList>
    </citation>
    <scope>NUCLEOTIDE SEQUENCE [LARGE SCALE GENOMIC DNA]</scope>
</reference>
<dbReference type="Gene3D" id="3.40.50.1820">
    <property type="entry name" value="alpha/beta hydrolase"/>
    <property type="match status" value="1"/>
</dbReference>
<dbReference type="InterPro" id="IPR019819">
    <property type="entry name" value="Carboxylesterase_B_CS"/>
</dbReference>
<comment type="similarity">
    <text evidence="1 3">Belongs to the type-B carboxylesterase/lipase family.</text>
</comment>
<evidence type="ECO:0000256" key="1">
    <source>
        <dbReference type="ARBA" id="ARBA00005964"/>
    </source>
</evidence>
<comment type="caution">
    <text evidence="6">The sequence shown here is derived from an EMBL/GenBank/DDBJ whole genome shotgun (WGS) entry which is preliminary data.</text>
</comment>